<dbReference type="Proteomes" id="UP000243459">
    <property type="component" value="Chromosome 2"/>
</dbReference>
<dbReference type="SUPFAM" id="SSF57903">
    <property type="entry name" value="FYVE/PHD zinc finger"/>
    <property type="match status" value="1"/>
</dbReference>
<dbReference type="PANTHER" id="PTHR46235">
    <property type="entry name" value="PHD FINGER-CONTAINING PROTEIN DDB_G0268158"/>
    <property type="match status" value="1"/>
</dbReference>
<keyword evidence="1" id="KW-0479">Metal-binding</keyword>
<dbReference type="Gramene" id="ONK77258">
    <property type="protein sequence ID" value="ONK77258"/>
    <property type="gene ID" value="A4U43_C02F4700"/>
</dbReference>
<dbReference type="EMBL" id="CM007382">
    <property type="protein sequence ID" value="ONK77258.1"/>
    <property type="molecule type" value="Genomic_DNA"/>
</dbReference>
<dbReference type="CDD" id="cd15565">
    <property type="entry name" value="PHD2_NSD"/>
    <property type="match status" value="1"/>
</dbReference>
<dbReference type="OMA" id="ATECELM"/>
<dbReference type="InterPro" id="IPR055198">
    <property type="entry name" value="NSD_PHD"/>
</dbReference>
<dbReference type="OrthoDB" id="21264at2759"/>
<evidence type="ECO:0000313" key="5">
    <source>
        <dbReference type="EMBL" id="ONK77258.1"/>
    </source>
</evidence>
<feature type="domain" description="Zinc finger PHD-type" evidence="4">
    <location>
        <begin position="98"/>
        <end position="164"/>
    </location>
</feature>
<evidence type="ECO:0000256" key="1">
    <source>
        <dbReference type="ARBA" id="ARBA00022723"/>
    </source>
</evidence>
<evidence type="ECO:0000259" key="4">
    <source>
        <dbReference type="SMART" id="SM00249"/>
    </source>
</evidence>
<dbReference type="SMART" id="SM00249">
    <property type="entry name" value="PHD"/>
    <property type="match status" value="3"/>
</dbReference>
<organism evidence="5 6">
    <name type="scientific">Asparagus officinalis</name>
    <name type="common">Garden asparagus</name>
    <dbReference type="NCBI Taxonomy" id="4686"/>
    <lineage>
        <taxon>Eukaryota</taxon>
        <taxon>Viridiplantae</taxon>
        <taxon>Streptophyta</taxon>
        <taxon>Embryophyta</taxon>
        <taxon>Tracheophyta</taxon>
        <taxon>Spermatophyta</taxon>
        <taxon>Magnoliopsida</taxon>
        <taxon>Liliopsida</taxon>
        <taxon>Asparagales</taxon>
        <taxon>Asparagaceae</taxon>
        <taxon>Asparagoideae</taxon>
        <taxon>Asparagus</taxon>
    </lineage>
</organism>
<dbReference type="PANTHER" id="PTHR46235:SF3">
    <property type="entry name" value="PHD FINGER-CONTAINING PROTEIN DDB_G0268158"/>
    <property type="match status" value="1"/>
</dbReference>
<feature type="domain" description="Zinc finger PHD-type" evidence="4">
    <location>
        <begin position="165"/>
        <end position="230"/>
    </location>
</feature>
<dbReference type="Pfam" id="PF22908">
    <property type="entry name" value="PHD_NSD"/>
    <property type="match status" value="1"/>
</dbReference>
<dbReference type="InterPro" id="IPR001965">
    <property type="entry name" value="Znf_PHD"/>
</dbReference>
<keyword evidence="2" id="KW-0863">Zinc-finger</keyword>
<evidence type="ECO:0000256" key="2">
    <source>
        <dbReference type="ARBA" id="ARBA00022771"/>
    </source>
</evidence>
<dbReference type="AlphaFoldDB" id="A0A5P1FFX4"/>
<protein>
    <recommendedName>
        <fullName evidence="4">Zinc finger PHD-type domain-containing protein</fullName>
    </recommendedName>
</protein>
<evidence type="ECO:0000256" key="3">
    <source>
        <dbReference type="ARBA" id="ARBA00022833"/>
    </source>
</evidence>
<keyword evidence="3" id="KW-0862">Zinc</keyword>
<feature type="domain" description="Zinc finger PHD-type" evidence="4">
    <location>
        <begin position="38"/>
        <end position="93"/>
    </location>
</feature>
<sequence length="252" mass="28058">MASSSDEEVQDPQSVTDIYYVDDTENNVDDLESDADPICAICDDGGRIVRCEGRCRRSFHATIVDGIETGCNSLGLSEAQIQAIDTFLCKNCEYNQHQCFVCGSLGSSDMLAGAQVFPCVDATCGHFYHPKCVADLLFPENEMEATECELMIADGESFTCPAHKCHVCNQEENKEVPELQFAVCRRCPMSYHRQCLPGEIVLDGAQEGVIQRAWESLIPERILIYCLRHEIDANLGTPRRNHIIFPEIPEGN</sequence>
<dbReference type="InterPro" id="IPR013083">
    <property type="entry name" value="Znf_RING/FYVE/PHD"/>
</dbReference>
<reference evidence="6" key="1">
    <citation type="journal article" date="2017" name="Nat. Commun.">
        <title>The asparagus genome sheds light on the origin and evolution of a young Y chromosome.</title>
        <authorList>
            <person name="Harkess A."/>
            <person name="Zhou J."/>
            <person name="Xu C."/>
            <person name="Bowers J.E."/>
            <person name="Van der Hulst R."/>
            <person name="Ayyampalayam S."/>
            <person name="Mercati F."/>
            <person name="Riccardi P."/>
            <person name="McKain M.R."/>
            <person name="Kakrana A."/>
            <person name="Tang H."/>
            <person name="Ray J."/>
            <person name="Groenendijk J."/>
            <person name="Arikit S."/>
            <person name="Mathioni S.M."/>
            <person name="Nakano M."/>
            <person name="Shan H."/>
            <person name="Telgmann-Rauber A."/>
            <person name="Kanno A."/>
            <person name="Yue Z."/>
            <person name="Chen H."/>
            <person name="Li W."/>
            <person name="Chen Y."/>
            <person name="Xu X."/>
            <person name="Zhang Y."/>
            <person name="Luo S."/>
            <person name="Chen H."/>
            <person name="Gao J."/>
            <person name="Mao Z."/>
            <person name="Pires J.C."/>
            <person name="Luo M."/>
            <person name="Kudrna D."/>
            <person name="Wing R.A."/>
            <person name="Meyers B.C."/>
            <person name="Yi K."/>
            <person name="Kong H."/>
            <person name="Lavrijsen P."/>
            <person name="Sunseri F."/>
            <person name="Falavigna A."/>
            <person name="Ye Y."/>
            <person name="Leebens-Mack J.H."/>
            <person name="Chen G."/>
        </authorList>
    </citation>
    <scope>NUCLEOTIDE SEQUENCE [LARGE SCALE GENOMIC DNA]</scope>
    <source>
        <strain evidence="6">cv. DH0086</strain>
    </source>
</reference>
<keyword evidence="6" id="KW-1185">Reference proteome</keyword>
<accession>A0A5P1FFX4</accession>
<dbReference type="InterPro" id="IPR011011">
    <property type="entry name" value="Znf_FYVE_PHD"/>
</dbReference>
<dbReference type="GO" id="GO:0008270">
    <property type="term" value="F:zinc ion binding"/>
    <property type="evidence" value="ECO:0007669"/>
    <property type="project" value="UniProtKB-KW"/>
</dbReference>
<proteinExistence type="predicted"/>
<dbReference type="Gene3D" id="3.30.40.10">
    <property type="entry name" value="Zinc/RING finger domain, C3HC4 (zinc finger)"/>
    <property type="match status" value="2"/>
</dbReference>
<name>A0A5P1FFX4_ASPOF</name>
<evidence type="ECO:0000313" key="6">
    <source>
        <dbReference type="Proteomes" id="UP000243459"/>
    </source>
</evidence>
<gene>
    <name evidence="5" type="ORF">A4U43_C02F4700</name>
</gene>